<comment type="caution">
    <text evidence="2">The sequence shown here is derived from an EMBL/GenBank/DDBJ whole genome shotgun (WGS) entry which is preliminary data.</text>
</comment>
<dbReference type="SUPFAM" id="SSF54427">
    <property type="entry name" value="NTF2-like"/>
    <property type="match status" value="1"/>
</dbReference>
<dbReference type="Proteomes" id="UP000283442">
    <property type="component" value="Unassembled WGS sequence"/>
</dbReference>
<name>A0A414NV55_9FIRM</name>
<feature type="domain" description="SnoaL-like" evidence="1">
    <location>
        <begin position="27"/>
        <end position="151"/>
    </location>
</feature>
<gene>
    <name evidence="2" type="ORF">DW674_09335</name>
</gene>
<dbReference type="OrthoDB" id="8432779at2"/>
<organism evidence="2 3">
    <name type="scientific">Mitsuokella multacida</name>
    <dbReference type="NCBI Taxonomy" id="52226"/>
    <lineage>
        <taxon>Bacteria</taxon>
        <taxon>Bacillati</taxon>
        <taxon>Bacillota</taxon>
        <taxon>Negativicutes</taxon>
        <taxon>Selenomonadales</taxon>
        <taxon>Selenomonadaceae</taxon>
        <taxon>Mitsuokella</taxon>
    </lineage>
</organism>
<reference evidence="2 3" key="1">
    <citation type="submission" date="2018-08" db="EMBL/GenBank/DDBJ databases">
        <title>A genome reference for cultivated species of the human gut microbiota.</title>
        <authorList>
            <person name="Zou Y."/>
            <person name="Xue W."/>
            <person name="Luo G."/>
        </authorList>
    </citation>
    <scope>NUCLEOTIDE SEQUENCE [LARGE SCALE GENOMIC DNA]</scope>
    <source>
        <strain evidence="2 3">AM25-21AC</strain>
    </source>
</reference>
<dbReference type="Pfam" id="PF13474">
    <property type="entry name" value="SnoaL_3"/>
    <property type="match status" value="1"/>
</dbReference>
<dbReference type="Gene3D" id="3.10.450.50">
    <property type="match status" value="1"/>
</dbReference>
<dbReference type="AlphaFoldDB" id="A0A414NV55"/>
<evidence type="ECO:0000313" key="2">
    <source>
        <dbReference type="EMBL" id="RHF50892.1"/>
    </source>
</evidence>
<accession>A0A414NV55</accession>
<dbReference type="InterPro" id="IPR037401">
    <property type="entry name" value="SnoaL-like"/>
</dbReference>
<dbReference type="EMBL" id="QRHE01000010">
    <property type="protein sequence ID" value="RHF50892.1"/>
    <property type="molecule type" value="Genomic_DNA"/>
</dbReference>
<evidence type="ECO:0000313" key="3">
    <source>
        <dbReference type="Proteomes" id="UP000283442"/>
    </source>
</evidence>
<dbReference type="InterPro" id="IPR032710">
    <property type="entry name" value="NTF2-like_dom_sf"/>
</dbReference>
<proteinExistence type="predicted"/>
<protein>
    <submittedName>
        <fullName evidence="2">DUF3225 domain-containing protein</fullName>
    </submittedName>
</protein>
<sequence>MTAAALFPKKQEAPIPDTGSAQDIAAIKKVIDQYADSITNYDLKEAERIWQTDDRTTFIHPRGNEYGWKAIRDHFYGTTMHEHFSKRHLYVRDISIQVYGDSAVAVFYWDFPAVFRTDGTEVTTHGRETQVYERTKDGWKIVHVHYSQMPITGEKQGF</sequence>
<evidence type="ECO:0000259" key="1">
    <source>
        <dbReference type="Pfam" id="PF13474"/>
    </source>
</evidence>